<dbReference type="RefSeq" id="WP_009949109.1">
    <property type="nucleotide sequence ID" value="NZ_BAAAGS010000019.1"/>
</dbReference>
<evidence type="ECO:0008006" key="3">
    <source>
        <dbReference type="Google" id="ProtNLM"/>
    </source>
</evidence>
<dbReference type="NCBIfam" id="NF033212">
    <property type="entry name" value="SapB_AmfS_lanti"/>
    <property type="match status" value="1"/>
</dbReference>
<dbReference type="NCBIfam" id="NF038159">
    <property type="entry name" value="lanthi_III_b"/>
    <property type="match status" value="1"/>
</dbReference>
<reference evidence="2" key="1">
    <citation type="journal article" date="2019" name="Int. J. Syst. Evol. Microbiol.">
        <title>The Global Catalogue of Microorganisms (GCM) 10K type strain sequencing project: providing services to taxonomists for standard genome sequencing and annotation.</title>
        <authorList>
            <consortium name="The Broad Institute Genomics Platform"/>
            <consortium name="The Broad Institute Genome Sequencing Center for Infectious Disease"/>
            <person name="Wu L."/>
            <person name="Ma J."/>
        </authorList>
    </citation>
    <scope>NUCLEOTIDE SEQUENCE [LARGE SCALE GENOMIC DNA]</scope>
    <source>
        <strain evidence="2">JCM 10303</strain>
    </source>
</reference>
<dbReference type="Proteomes" id="UP001500729">
    <property type="component" value="Unassembled WGS sequence"/>
</dbReference>
<comment type="caution">
    <text evidence="1">The sequence shown here is derived from an EMBL/GenBank/DDBJ whole genome shotgun (WGS) entry which is preliminary data.</text>
</comment>
<organism evidence="1 2">
    <name type="scientific">Saccharopolyspora erythraea</name>
    <name type="common">Streptomyces erythraeus</name>
    <dbReference type="NCBI Taxonomy" id="1836"/>
    <lineage>
        <taxon>Bacteria</taxon>
        <taxon>Bacillati</taxon>
        <taxon>Actinomycetota</taxon>
        <taxon>Actinomycetes</taxon>
        <taxon>Pseudonocardiales</taxon>
        <taxon>Pseudonocardiaceae</taxon>
        <taxon>Saccharopolyspora</taxon>
    </lineage>
</organism>
<keyword evidence="2" id="KW-1185">Reference proteome</keyword>
<proteinExistence type="predicted"/>
<evidence type="ECO:0000313" key="1">
    <source>
        <dbReference type="EMBL" id="GAA0530192.1"/>
    </source>
</evidence>
<name>A0ABP3MXA4_SACER</name>
<protein>
    <recommendedName>
        <fullName evidence="3">SapB/AmfS family lantipeptide</fullName>
    </recommendedName>
</protein>
<dbReference type="Pfam" id="PF19402">
    <property type="entry name" value="RamS"/>
    <property type="match status" value="1"/>
</dbReference>
<dbReference type="InterPro" id="IPR045825">
    <property type="entry name" value="RamS"/>
</dbReference>
<gene>
    <name evidence="1" type="ORF">GCM10009533_31760</name>
</gene>
<dbReference type="EMBL" id="BAAAGS010000019">
    <property type="protein sequence ID" value="GAA0530192.1"/>
    <property type="molecule type" value="Genomic_DNA"/>
</dbReference>
<evidence type="ECO:0000313" key="2">
    <source>
        <dbReference type="Proteomes" id="UP001500729"/>
    </source>
</evidence>
<sequence length="46" mass="4789">MEMVLELQELDAPNELAYGDPSHGGGSNLSLLASCANSTVSLLTCH</sequence>
<accession>A0ABP3MXA4</accession>